<accession>A0A7I7JWW0</accession>
<dbReference type="Proteomes" id="UP000467006">
    <property type="component" value="Chromosome"/>
</dbReference>
<dbReference type="Gene3D" id="3.40.50.620">
    <property type="entry name" value="HUPs"/>
    <property type="match status" value="1"/>
</dbReference>
<dbReference type="PROSITE" id="PS51257">
    <property type="entry name" value="PROKAR_LIPOPROTEIN"/>
    <property type="match status" value="1"/>
</dbReference>
<gene>
    <name evidence="3" type="ORF">MDUV_11760</name>
</gene>
<feature type="signal peptide" evidence="1">
    <location>
        <begin position="1"/>
        <end position="35"/>
    </location>
</feature>
<reference evidence="3 4" key="1">
    <citation type="journal article" date="2019" name="Emerg. Microbes Infect.">
        <title>Comprehensive subspecies identification of 175 nontuberculous mycobacteria species based on 7547 genomic profiles.</title>
        <authorList>
            <person name="Matsumoto Y."/>
            <person name="Kinjo T."/>
            <person name="Motooka D."/>
            <person name="Nabeya D."/>
            <person name="Jung N."/>
            <person name="Uechi K."/>
            <person name="Horii T."/>
            <person name="Iida T."/>
            <person name="Fujita J."/>
            <person name="Nakamura S."/>
        </authorList>
    </citation>
    <scope>NUCLEOTIDE SEQUENCE [LARGE SCALE GENOMIC DNA]</scope>
    <source>
        <strain evidence="3 4">JCM 6396</strain>
    </source>
</reference>
<organism evidence="3 4">
    <name type="scientific">Mycolicibacterium duvalii</name>
    <dbReference type="NCBI Taxonomy" id="39688"/>
    <lineage>
        <taxon>Bacteria</taxon>
        <taxon>Bacillati</taxon>
        <taxon>Actinomycetota</taxon>
        <taxon>Actinomycetes</taxon>
        <taxon>Mycobacteriales</taxon>
        <taxon>Mycobacteriaceae</taxon>
        <taxon>Mycolicibacterium</taxon>
    </lineage>
</organism>
<name>A0A7I7JWW0_9MYCO</name>
<sequence length="196" mass="20671">MAIKELMTLRARVLAVLAAVLACAMLVAPTGTVNASPIVAKDFSKPAIVILGYGLKPNGTMRTILHTRVLTGLAIAQIFPEAPVIVTGGNPRNGNTEAGQMRKMLRLLGMPEHRIIVEDRANSTVQNARFSVPLAEEAGTTGIILVTSSSHQGRADGNFADAGANVLATVSFPDSNPTINITQFVRDAISPFITIT</sequence>
<dbReference type="GO" id="GO:0000270">
    <property type="term" value="P:peptidoglycan metabolic process"/>
    <property type="evidence" value="ECO:0007669"/>
    <property type="project" value="TreeGrafter"/>
</dbReference>
<evidence type="ECO:0000313" key="4">
    <source>
        <dbReference type="Proteomes" id="UP000467006"/>
    </source>
</evidence>
<protein>
    <recommendedName>
        <fullName evidence="2">DUF218 domain-containing protein</fullName>
    </recommendedName>
</protein>
<keyword evidence="1" id="KW-0732">Signal</keyword>
<dbReference type="InterPro" id="IPR003848">
    <property type="entry name" value="DUF218"/>
</dbReference>
<evidence type="ECO:0000256" key="1">
    <source>
        <dbReference type="SAM" id="SignalP"/>
    </source>
</evidence>
<feature type="domain" description="DUF218" evidence="2">
    <location>
        <begin position="47"/>
        <end position="169"/>
    </location>
</feature>
<dbReference type="InterPro" id="IPR014729">
    <property type="entry name" value="Rossmann-like_a/b/a_fold"/>
</dbReference>
<proteinExistence type="predicted"/>
<dbReference type="GO" id="GO:0005886">
    <property type="term" value="C:plasma membrane"/>
    <property type="evidence" value="ECO:0007669"/>
    <property type="project" value="TreeGrafter"/>
</dbReference>
<evidence type="ECO:0000313" key="3">
    <source>
        <dbReference type="EMBL" id="BBX16316.1"/>
    </source>
</evidence>
<dbReference type="Pfam" id="PF02698">
    <property type="entry name" value="DUF218"/>
    <property type="match status" value="1"/>
</dbReference>
<dbReference type="AlphaFoldDB" id="A0A7I7JWW0"/>
<dbReference type="KEGG" id="mdu:MDUV_11760"/>
<dbReference type="PANTHER" id="PTHR30336">
    <property type="entry name" value="INNER MEMBRANE PROTEIN, PROBABLE PERMEASE"/>
    <property type="match status" value="1"/>
</dbReference>
<dbReference type="PANTHER" id="PTHR30336:SF4">
    <property type="entry name" value="ENVELOPE BIOGENESIS FACTOR ELYC"/>
    <property type="match status" value="1"/>
</dbReference>
<dbReference type="GO" id="GO:0043164">
    <property type="term" value="P:Gram-negative-bacterium-type cell wall biogenesis"/>
    <property type="evidence" value="ECO:0007669"/>
    <property type="project" value="TreeGrafter"/>
</dbReference>
<feature type="chain" id="PRO_5029624873" description="DUF218 domain-containing protein" evidence="1">
    <location>
        <begin position="36"/>
        <end position="196"/>
    </location>
</feature>
<keyword evidence="4" id="KW-1185">Reference proteome</keyword>
<dbReference type="InterPro" id="IPR051599">
    <property type="entry name" value="Cell_Envelope_Assoc"/>
</dbReference>
<dbReference type="EMBL" id="AP022563">
    <property type="protein sequence ID" value="BBX16316.1"/>
    <property type="molecule type" value="Genomic_DNA"/>
</dbReference>
<dbReference type="CDD" id="cd06259">
    <property type="entry name" value="YdcF-like"/>
    <property type="match status" value="1"/>
</dbReference>
<evidence type="ECO:0000259" key="2">
    <source>
        <dbReference type="Pfam" id="PF02698"/>
    </source>
</evidence>